<gene>
    <name evidence="2" type="ORF">A0H81_09009</name>
</gene>
<keyword evidence="1" id="KW-1133">Transmembrane helix</keyword>
<evidence type="ECO:0000256" key="1">
    <source>
        <dbReference type="SAM" id="Phobius"/>
    </source>
</evidence>
<comment type="caution">
    <text evidence="2">The sequence shown here is derived from an EMBL/GenBank/DDBJ whole genome shotgun (WGS) entry which is preliminary data.</text>
</comment>
<keyword evidence="3" id="KW-1185">Reference proteome</keyword>
<proteinExistence type="predicted"/>
<name>A0A1C7M2H9_GRIFR</name>
<dbReference type="AlphaFoldDB" id="A0A1C7M2H9"/>
<keyword evidence="1" id="KW-0812">Transmembrane</keyword>
<feature type="transmembrane region" description="Helical" evidence="1">
    <location>
        <begin position="14"/>
        <end position="38"/>
    </location>
</feature>
<dbReference type="STRING" id="5627.A0A1C7M2H9"/>
<organism evidence="2 3">
    <name type="scientific">Grifola frondosa</name>
    <name type="common">Maitake</name>
    <name type="synonym">Polyporus frondosus</name>
    <dbReference type="NCBI Taxonomy" id="5627"/>
    <lineage>
        <taxon>Eukaryota</taxon>
        <taxon>Fungi</taxon>
        <taxon>Dikarya</taxon>
        <taxon>Basidiomycota</taxon>
        <taxon>Agaricomycotina</taxon>
        <taxon>Agaricomycetes</taxon>
        <taxon>Polyporales</taxon>
        <taxon>Grifolaceae</taxon>
        <taxon>Grifola</taxon>
    </lineage>
</organism>
<accession>A0A1C7M2H9</accession>
<keyword evidence="1" id="KW-0472">Membrane</keyword>
<evidence type="ECO:0000313" key="2">
    <source>
        <dbReference type="EMBL" id="OBZ70707.1"/>
    </source>
</evidence>
<reference evidence="2 3" key="1">
    <citation type="submission" date="2016-03" db="EMBL/GenBank/DDBJ databases">
        <title>Whole genome sequencing of Grifola frondosa 9006-11.</title>
        <authorList>
            <person name="Min B."/>
            <person name="Park H."/>
            <person name="Kim J.-G."/>
            <person name="Cho H."/>
            <person name="Oh Y.-L."/>
            <person name="Kong W.-S."/>
            <person name="Choi I.-G."/>
        </authorList>
    </citation>
    <scope>NUCLEOTIDE SEQUENCE [LARGE SCALE GENOMIC DNA]</scope>
    <source>
        <strain evidence="2 3">9006-11</strain>
    </source>
</reference>
<dbReference type="EMBL" id="LUGG01000013">
    <property type="protein sequence ID" value="OBZ70707.1"/>
    <property type="molecule type" value="Genomic_DNA"/>
</dbReference>
<evidence type="ECO:0000313" key="3">
    <source>
        <dbReference type="Proteomes" id="UP000092993"/>
    </source>
</evidence>
<sequence length="142" mass="15320">MINLYNSFDVIPDLFATLFLVAATSGYHNVFLSFFVAVDSSHFLAPCRCKRAEAFFKFTRATHPAALCALSRPRAPHVSLCPPSRPSCLLFRTGHSLSLLVAATATLSTLVSTTGHVRANAATPFSLPSCSAAIQPHYSTFN</sequence>
<dbReference type="Proteomes" id="UP000092993">
    <property type="component" value="Unassembled WGS sequence"/>
</dbReference>
<dbReference type="OrthoDB" id="3047932at2759"/>
<protein>
    <submittedName>
        <fullName evidence="2">Uncharacterized protein</fullName>
    </submittedName>
</protein>